<protein>
    <submittedName>
        <fullName evidence="1">Uncharacterized protein</fullName>
    </submittedName>
</protein>
<dbReference type="EMBL" id="HACL01000360">
    <property type="protein sequence ID" value="CFW94654.1"/>
    <property type="molecule type" value="Transcribed_RNA"/>
</dbReference>
<name>A0A0E4GBQ4_ANOGA</name>
<reference evidence="1" key="1">
    <citation type="submission" date="2015-03" db="EMBL/GenBank/DDBJ databases">
        <title>Long non-coding RNA discovery across the genus Anopheles reveals conserved secondary structures within and beyond the Gambiae complex.</title>
        <authorList>
            <person name="Jenkins A."/>
            <person name="Waterhouse R."/>
            <person name="Muskavitch M."/>
        </authorList>
    </citation>
    <scope>NUCLEOTIDE SEQUENCE</scope>
    <source>
        <tissue evidence="1">Whole body</tissue>
    </source>
</reference>
<dbReference type="AlphaFoldDB" id="A0A0E4GBQ4"/>
<organism evidence="1">
    <name type="scientific">Anopheles gambiae</name>
    <name type="common">African malaria mosquito</name>
    <dbReference type="NCBI Taxonomy" id="7165"/>
    <lineage>
        <taxon>Eukaryota</taxon>
        <taxon>Metazoa</taxon>
        <taxon>Ecdysozoa</taxon>
        <taxon>Arthropoda</taxon>
        <taxon>Hexapoda</taxon>
        <taxon>Insecta</taxon>
        <taxon>Pterygota</taxon>
        <taxon>Neoptera</taxon>
        <taxon>Endopterygota</taxon>
        <taxon>Diptera</taxon>
        <taxon>Nematocera</taxon>
        <taxon>Culicoidea</taxon>
        <taxon>Culicidae</taxon>
        <taxon>Anophelinae</taxon>
        <taxon>Anopheles</taxon>
    </lineage>
</organism>
<proteinExistence type="predicted"/>
<evidence type="ECO:0000313" key="1">
    <source>
        <dbReference type="EMBL" id="CFW94654.1"/>
    </source>
</evidence>
<accession>A0A0E4GBQ4</accession>
<sequence length="134" mass="15145">MLTEDANALAIFERRVLKTIFGGVCEQGVWKRRMNHELAELFGGADILTVIKAGIIRWLGHVMRMPDSCPTRRVHVSDPFGTRRRGAQRASWLDQVESNLSEIGCSRGWRTAAQGRVSWKRIGDLAMSTRRAHT</sequence>